<dbReference type="OrthoDB" id="9800034at2"/>
<keyword evidence="7" id="KW-1185">Reference proteome</keyword>
<comment type="subcellular location">
    <subcellularLocation>
        <location evidence="1">Endomembrane system</location>
        <topology evidence="1">Multi-pass membrane protein</topology>
    </subcellularLocation>
</comment>
<evidence type="ECO:0000259" key="5">
    <source>
        <dbReference type="Pfam" id="PF06803"/>
    </source>
</evidence>
<evidence type="ECO:0000256" key="2">
    <source>
        <dbReference type="ARBA" id="ARBA00022692"/>
    </source>
</evidence>
<keyword evidence="2" id="KW-0812">Transmembrane</keyword>
<reference evidence="6 7" key="1">
    <citation type="submission" date="2019-02" db="EMBL/GenBank/DDBJ databases">
        <title>Genome of a new Bacteroidetes strain.</title>
        <authorList>
            <person name="Pitt A."/>
        </authorList>
    </citation>
    <scope>NUCLEOTIDE SEQUENCE [LARGE SCALE GENOMIC DNA]</scope>
    <source>
        <strain evidence="6 7">103A-SOEBACH</strain>
    </source>
</reference>
<dbReference type="EMBL" id="SEWY01000003">
    <property type="protein sequence ID" value="TBH73107.1"/>
    <property type="molecule type" value="Genomic_DNA"/>
</dbReference>
<evidence type="ECO:0000256" key="4">
    <source>
        <dbReference type="ARBA" id="ARBA00023136"/>
    </source>
</evidence>
<comment type="caution">
    <text evidence="6">The sequence shown here is derived from an EMBL/GenBank/DDBJ whole genome shotgun (WGS) entry which is preliminary data.</text>
</comment>
<dbReference type="InterPro" id="IPR010652">
    <property type="entry name" value="DUF1232"/>
</dbReference>
<feature type="domain" description="DUF1232" evidence="5">
    <location>
        <begin position="88"/>
        <end position="123"/>
    </location>
</feature>
<proteinExistence type="predicted"/>
<evidence type="ECO:0000256" key="3">
    <source>
        <dbReference type="ARBA" id="ARBA00022989"/>
    </source>
</evidence>
<evidence type="ECO:0000313" key="6">
    <source>
        <dbReference type="EMBL" id="TBH73107.1"/>
    </source>
</evidence>
<sequence length="139" mass="15632">MSQSGTWVKRIVDSRFFKEAMEKSELLFSQNKMGLLTLLKGALKKVQETAASSNLTVVKLLNRYIILFSELMKAYVQGSYTKLPAMTLVKITAALLYFVMPIDVIPDFLPLVGFADDLAIVVWVGKAIKEELDAFEKHL</sequence>
<evidence type="ECO:0000313" key="7">
    <source>
        <dbReference type="Proteomes" id="UP000293583"/>
    </source>
</evidence>
<organism evidence="6 7">
    <name type="scientific">Aquirufa antheringensis</name>
    <dbReference type="NCBI Taxonomy" id="2516559"/>
    <lineage>
        <taxon>Bacteria</taxon>
        <taxon>Pseudomonadati</taxon>
        <taxon>Bacteroidota</taxon>
        <taxon>Cytophagia</taxon>
        <taxon>Cytophagales</taxon>
        <taxon>Flectobacillaceae</taxon>
        <taxon>Aquirufa</taxon>
    </lineage>
</organism>
<gene>
    <name evidence="6" type="ORF">EWU20_06950</name>
</gene>
<evidence type="ECO:0000256" key="1">
    <source>
        <dbReference type="ARBA" id="ARBA00004127"/>
    </source>
</evidence>
<accession>A0A4Q9BBA2</accession>
<dbReference type="RefSeq" id="WP_130923249.1">
    <property type="nucleotide sequence ID" value="NZ_CP049835.1"/>
</dbReference>
<protein>
    <submittedName>
        <fullName evidence="6">DUF1232 domain-containing protein</fullName>
    </submittedName>
</protein>
<dbReference type="Proteomes" id="UP000293583">
    <property type="component" value="Unassembled WGS sequence"/>
</dbReference>
<dbReference type="GO" id="GO:0012505">
    <property type="term" value="C:endomembrane system"/>
    <property type="evidence" value="ECO:0007669"/>
    <property type="project" value="UniProtKB-SubCell"/>
</dbReference>
<name>A0A4Q9BBA2_9BACT</name>
<dbReference type="AlphaFoldDB" id="A0A4Q9BBA2"/>
<dbReference type="Pfam" id="PF06803">
    <property type="entry name" value="DUF1232"/>
    <property type="match status" value="1"/>
</dbReference>
<keyword evidence="4" id="KW-0472">Membrane</keyword>
<keyword evidence="3" id="KW-1133">Transmembrane helix</keyword>